<evidence type="ECO:0000256" key="2">
    <source>
        <dbReference type="ARBA" id="ARBA00022723"/>
    </source>
</evidence>
<comment type="function">
    <text evidence="7">Mitochondrial ribosome (mitoribosome) assembly factor. Binds at the interface of the head and body domains of the mitochondrial small ribosomal subunit (mt-SSU), occluding the mRNA channel and preventing compaction of the head domain towards the body. Probable inactive methyltransferase: retains the characteristic folding and ability to bind S-adenosyl-L-methionine, but it probably lost its methyltransferase activity.</text>
</comment>
<keyword evidence="4" id="KW-0408">Iron</keyword>
<dbReference type="GO" id="GO:0051536">
    <property type="term" value="F:iron-sulfur cluster binding"/>
    <property type="evidence" value="ECO:0007669"/>
    <property type="project" value="UniProtKB-KW"/>
</dbReference>
<dbReference type="OrthoDB" id="421327at2759"/>
<evidence type="ECO:0000256" key="7">
    <source>
        <dbReference type="ARBA" id="ARBA00045681"/>
    </source>
</evidence>
<feature type="compositionally biased region" description="Basic and acidic residues" evidence="8">
    <location>
        <begin position="577"/>
        <end position="612"/>
    </location>
</feature>
<dbReference type="GO" id="GO:0003735">
    <property type="term" value="F:structural constituent of ribosome"/>
    <property type="evidence" value="ECO:0007669"/>
    <property type="project" value="TreeGrafter"/>
</dbReference>
<protein>
    <submittedName>
        <fullName evidence="9">Mitochondrial small ribosomal subunit Rsm22-domain-containing protein</fullName>
    </submittedName>
</protein>
<dbReference type="AlphaFoldDB" id="A0A5C5FQU4"/>
<keyword evidence="6" id="KW-0496">Mitochondrion</keyword>
<comment type="subcellular location">
    <subcellularLocation>
        <location evidence="1">Mitochondrion</location>
    </subcellularLocation>
</comment>
<dbReference type="GO" id="GO:0005763">
    <property type="term" value="C:mitochondrial small ribosomal subunit"/>
    <property type="evidence" value="ECO:0007669"/>
    <property type="project" value="TreeGrafter"/>
</dbReference>
<proteinExistence type="predicted"/>
<evidence type="ECO:0000313" key="9">
    <source>
        <dbReference type="EMBL" id="TNY18616.1"/>
    </source>
</evidence>
<evidence type="ECO:0000313" key="10">
    <source>
        <dbReference type="Proteomes" id="UP000311382"/>
    </source>
</evidence>
<feature type="compositionally biased region" description="Low complexity" evidence="8">
    <location>
        <begin position="626"/>
        <end position="635"/>
    </location>
</feature>
<dbReference type="Proteomes" id="UP000311382">
    <property type="component" value="Unassembled WGS sequence"/>
</dbReference>
<evidence type="ECO:0000256" key="5">
    <source>
        <dbReference type="ARBA" id="ARBA00023014"/>
    </source>
</evidence>
<feature type="region of interest" description="Disordered" evidence="8">
    <location>
        <begin position="552"/>
        <end position="635"/>
    </location>
</feature>
<reference evidence="9 10" key="1">
    <citation type="submission" date="2019-03" db="EMBL/GenBank/DDBJ databases">
        <title>Rhodosporidium diobovatum UCD-FST 08-225 genome sequencing, assembly, and annotation.</title>
        <authorList>
            <person name="Fakankun I.U."/>
            <person name="Fristensky B."/>
            <person name="Levin D.B."/>
        </authorList>
    </citation>
    <scope>NUCLEOTIDE SEQUENCE [LARGE SCALE GENOMIC DNA]</scope>
    <source>
        <strain evidence="9 10">UCD-FST 08-225</strain>
    </source>
</reference>
<evidence type="ECO:0000256" key="8">
    <source>
        <dbReference type="SAM" id="MobiDB-lite"/>
    </source>
</evidence>
<evidence type="ECO:0000256" key="3">
    <source>
        <dbReference type="ARBA" id="ARBA00022946"/>
    </source>
</evidence>
<dbReference type="InterPro" id="IPR015324">
    <property type="entry name" value="Ribosomal_Rsm22-like"/>
</dbReference>
<name>A0A5C5FQU4_9BASI</name>
<evidence type="ECO:0000256" key="4">
    <source>
        <dbReference type="ARBA" id="ARBA00023004"/>
    </source>
</evidence>
<dbReference type="PANTHER" id="PTHR13184:SF5">
    <property type="entry name" value="METHYLTRANSFERASE-LIKE PROTEIN 17, MITOCHONDRIAL"/>
    <property type="match status" value="1"/>
</dbReference>
<feature type="region of interest" description="Disordered" evidence="8">
    <location>
        <begin position="36"/>
        <end position="58"/>
    </location>
</feature>
<comment type="caution">
    <text evidence="9">The sequence shown here is derived from an EMBL/GenBank/DDBJ whole genome shotgun (WGS) entry which is preliminary data.</text>
</comment>
<dbReference type="PANTHER" id="PTHR13184">
    <property type="entry name" value="37S RIBOSOMAL PROTEIN S22"/>
    <property type="match status" value="1"/>
</dbReference>
<dbReference type="GO" id="GO:0006412">
    <property type="term" value="P:translation"/>
    <property type="evidence" value="ECO:0007669"/>
    <property type="project" value="InterPro"/>
</dbReference>
<dbReference type="GO" id="GO:0008168">
    <property type="term" value="F:methyltransferase activity"/>
    <property type="evidence" value="ECO:0007669"/>
    <property type="project" value="InterPro"/>
</dbReference>
<keyword evidence="10" id="KW-1185">Reference proteome</keyword>
<dbReference type="InterPro" id="IPR052571">
    <property type="entry name" value="Mt_RNA_Methyltransferase"/>
</dbReference>
<keyword evidence="3" id="KW-0809">Transit peptide</keyword>
<accession>A0A5C5FQU4</accession>
<sequence length="657" mass="70763">MLTRSARAARAPVARRRASTAAVDRGTLDIYAAHHAEQERAGGPQAVSKSPAARRGESLRGDVHLPRELQLATNAIVEGVEDKTVIRNTALDLYARLKRTSGFPTAAQTQRDKQDNKLSHDAATSLAYLAGLMPQVYAATLHVLDITKQRLELLSTGADGAQGEAWQPDRLVDYGSGTGSAAWAFEDVWGVETPAGTPREYVGLDPARSMVELSSGLFGALPLRRTDDGSATGAASSARLDAKAHQLALPASSSSLAKMQLSPKSSEQKRTIALAAFSLGELPTREKRKDLVRAMWDSGAQVMIVIDRGTPAGSRSVIEAREQLLMYGRREVARAKGTVEVEFDQDLADAGMDVVPEVAEDVEVDPALGSFVAAPVSLRILSCSRALTDASPPRQCPHDGDCPLHRSTKAFCHFSQRVKTPAFLRHTKHSTRGEEDAKFSYVVIHRGQRPTPSSRPTAFEDLLANFEKEEASRSVAEPTSVVVSHSQPAVAEPIDVPRELAWPRLVAAPKKRSGHIIMEVCAASGDIERHTIPKSQGRQAYYDARKVSWGDSFPHAPKNGPQPSPSTAPSAYDSPEDVPRSKFGGDPKQRGKKAEREQGKRAARALREEGRRARSAKRASAKAGDDPFAGFAGAAGSDGVVDVQLDFGADGQLRVRR</sequence>
<evidence type="ECO:0000256" key="6">
    <source>
        <dbReference type="ARBA" id="ARBA00023128"/>
    </source>
</evidence>
<feature type="compositionally biased region" description="Low complexity" evidence="8">
    <location>
        <begin position="1"/>
        <end position="12"/>
    </location>
</feature>
<evidence type="ECO:0000256" key="1">
    <source>
        <dbReference type="ARBA" id="ARBA00004173"/>
    </source>
</evidence>
<dbReference type="EMBL" id="SOZI01000130">
    <property type="protein sequence ID" value="TNY18616.1"/>
    <property type="molecule type" value="Genomic_DNA"/>
</dbReference>
<gene>
    <name evidence="9" type="ORF">DMC30DRAFT_380245</name>
</gene>
<dbReference type="STRING" id="5288.A0A5C5FQU4"/>
<organism evidence="9 10">
    <name type="scientific">Rhodotorula diobovata</name>
    <dbReference type="NCBI Taxonomy" id="5288"/>
    <lineage>
        <taxon>Eukaryota</taxon>
        <taxon>Fungi</taxon>
        <taxon>Dikarya</taxon>
        <taxon>Basidiomycota</taxon>
        <taxon>Pucciniomycotina</taxon>
        <taxon>Microbotryomycetes</taxon>
        <taxon>Sporidiobolales</taxon>
        <taxon>Sporidiobolaceae</taxon>
        <taxon>Rhodotorula</taxon>
    </lineage>
</organism>
<dbReference type="Pfam" id="PF09243">
    <property type="entry name" value="Rsm22"/>
    <property type="match status" value="2"/>
</dbReference>
<keyword evidence="5" id="KW-0411">Iron-sulfur</keyword>
<dbReference type="GO" id="GO:0046872">
    <property type="term" value="F:metal ion binding"/>
    <property type="evidence" value="ECO:0007669"/>
    <property type="project" value="UniProtKB-KW"/>
</dbReference>
<keyword evidence="2" id="KW-0479">Metal-binding</keyword>
<feature type="region of interest" description="Disordered" evidence="8">
    <location>
        <begin position="1"/>
        <end position="20"/>
    </location>
</feature>